<dbReference type="PANTHER" id="PTHR43798:SF33">
    <property type="entry name" value="HYDROLASE, PUTATIVE (AFU_ORTHOLOGUE AFUA_2G14860)-RELATED"/>
    <property type="match status" value="1"/>
</dbReference>
<keyword evidence="2" id="KW-0378">Hydrolase</keyword>
<dbReference type="SUPFAM" id="SSF53474">
    <property type="entry name" value="alpha/beta-Hydrolases"/>
    <property type="match status" value="1"/>
</dbReference>
<gene>
    <name evidence="2" type="ORF">GORHZ_046_00880</name>
</gene>
<dbReference type="Pfam" id="PF00561">
    <property type="entry name" value="Abhydrolase_1"/>
    <property type="match status" value="1"/>
</dbReference>
<dbReference type="STRING" id="1108045.GORHZ_046_00880"/>
<reference evidence="2 3" key="1">
    <citation type="submission" date="2012-08" db="EMBL/GenBank/DDBJ databases">
        <title>Whole genome shotgun sequence of Gordonia rhizosphera NBRC 16068.</title>
        <authorList>
            <person name="Takarada H."/>
            <person name="Isaki S."/>
            <person name="Hosoyama A."/>
            <person name="Tsuchikane K."/>
            <person name="Katsumata H."/>
            <person name="Baba S."/>
            <person name="Ohji S."/>
            <person name="Yamazaki S."/>
            <person name="Fujita N."/>
        </authorList>
    </citation>
    <scope>NUCLEOTIDE SEQUENCE [LARGE SCALE GENOMIC DNA]</scope>
    <source>
        <strain evidence="2 3">NBRC 16068</strain>
    </source>
</reference>
<accession>K6UZK5</accession>
<dbReference type="Gene3D" id="3.40.50.1820">
    <property type="entry name" value="alpha/beta hydrolase"/>
    <property type="match status" value="1"/>
</dbReference>
<feature type="domain" description="AB hydrolase-1" evidence="1">
    <location>
        <begin position="87"/>
        <end position="336"/>
    </location>
</feature>
<organism evidence="2 3">
    <name type="scientific">Gordonia rhizosphera NBRC 16068</name>
    <dbReference type="NCBI Taxonomy" id="1108045"/>
    <lineage>
        <taxon>Bacteria</taxon>
        <taxon>Bacillati</taxon>
        <taxon>Actinomycetota</taxon>
        <taxon>Actinomycetes</taxon>
        <taxon>Mycobacteriales</taxon>
        <taxon>Gordoniaceae</taxon>
        <taxon>Gordonia</taxon>
    </lineage>
</organism>
<dbReference type="InterPro" id="IPR029058">
    <property type="entry name" value="AB_hydrolase_fold"/>
</dbReference>
<dbReference type="GO" id="GO:0016020">
    <property type="term" value="C:membrane"/>
    <property type="evidence" value="ECO:0007669"/>
    <property type="project" value="TreeGrafter"/>
</dbReference>
<evidence type="ECO:0000313" key="2">
    <source>
        <dbReference type="EMBL" id="GAB88938.1"/>
    </source>
</evidence>
<dbReference type="PANTHER" id="PTHR43798">
    <property type="entry name" value="MONOACYLGLYCEROL LIPASE"/>
    <property type="match status" value="1"/>
</dbReference>
<sequence length="356" mass="38002">MKRRTLAIAAGGIAAAGAAAVAVGMGTIATRLLRDAFRAERAIDDGPDEMLAAPTTGMLREWVETADGARINVEHYGPDDAGSDDDIVVLVHGWTCNTGYWYPQINHLAPTRPVVAYDQRGHGRSELGRTRPTIAMLGRDLDAVLAEVVPEGRRAVLVGHSMGGMTIMSWAAQHPDTVASRVSGVVLTSTAAVAVLKNHLLLPADLPRYSKPFEPLVARLFTSTPMPLLRSGRAAWLSHYIALGPHARKAHVDFVDEMIAACPPRSRAGWGSAMGTLDVTAGLEALRVPTTVVVGTEDRLTPPAHAEQMAEVLRRNGALRDLVVFDGVGHMSSIEAATRFNELLDEILADLAPATV</sequence>
<protein>
    <submittedName>
        <fullName evidence="2">Putative hydrolase</fullName>
    </submittedName>
</protein>
<dbReference type="Proteomes" id="UP000008363">
    <property type="component" value="Unassembled WGS sequence"/>
</dbReference>
<proteinExistence type="predicted"/>
<comment type="caution">
    <text evidence="2">The sequence shown here is derived from an EMBL/GenBank/DDBJ whole genome shotgun (WGS) entry which is preliminary data.</text>
</comment>
<dbReference type="EMBL" id="BAHC01000046">
    <property type="protein sequence ID" value="GAB88938.1"/>
    <property type="molecule type" value="Genomic_DNA"/>
</dbReference>
<dbReference type="RefSeq" id="WP_006330695.1">
    <property type="nucleotide sequence ID" value="NZ_BAHC01000046.1"/>
</dbReference>
<dbReference type="GO" id="GO:0016787">
    <property type="term" value="F:hydrolase activity"/>
    <property type="evidence" value="ECO:0007669"/>
    <property type="project" value="UniProtKB-KW"/>
</dbReference>
<dbReference type="eggNOG" id="COG2267">
    <property type="taxonomic scope" value="Bacteria"/>
</dbReference>
<keyword evidence="3" id="KW-1185">Reference proteome</keyword>
<dbReference type="InterPro" id="IPR050266">
    <property type="entry name" value="AB_hydrolase_sf"/>
</dbReference>
<evidence type="ECO:0000313" key="3">
    <source>
        <dbReference type="Proteomes" id="UP000008363"/>
    </source>
</evidence>
<name>K6UZK5_9ACTN</name>
<dbReference type="AlphaFoldDB" id="K6UZK5"/>
<dbReference type="InterPro" id="IPR000073">
    <property type="entry name" value="AB_hydrolase_1"/>
</dbReference>
<dbReference type="OrthoDB" id="5422338at2"/>
<evidence type="ECO:0000259" key="1">
    <source>
        <dbReference type="Pfam" id="PF00561"/>
    </source>
</evidence>